<proteinExistence type="inferred from homology"/>
<dbReference type="Proteomes" id="UP000199468">
    <property type="component" value="Unassembled WGS sequence"/>
</dbReference>
<evidence type="ECO:0000256" key="1">
    <source>
        <dbReference type="ARBA" id="ARBA00043985"/>
    </source>
</evidence>
<dbReference type="RefSeq" id="WP_091862202.1">
    <property type="nucleotide sequence ID" value="NZ_FNBZ01000010.1"/>
</dbReference>
<sequence>MLKMFLTFVRGGVAVAEERFADRNALLILDQQLRDAAGAFERAKKALAIAIAQDRQETERLASSSTRIADLENRVAAALGAGDESLAREGAEAIAALEADREAASSAQALFATEILRLRRHVAQAQARIAELDRGRRLARASEAVRQMRQGRIEPGPAHEATLAEAEQTLKRLRERQVEAEAAETALDELDGAAAISVAEKLAAKGFGPRLRTTAEDVLERLRQRAPAPAN</sequence>
<dbReference type="Pfam" id="PF04012">
    <property type="entry name" value="PspA_IM30"/>
    <property type="match status" value="1"/>
</dbReference>
<organism evidence="3 4">
    <name type="scientific">Bosea robiniae</name>
    <dbReference type="NCBI Taxonomy" id="1036780"/>
    <lineage>
        <taxon>Bacteria</taxon>
        <taxon>Pseudomonadati</taxon>
        <taxon>Pseudomonadota</taxon>
        <taxon>Alphaproteobacteria</taxon>
        <taxon>Hyphomicrobiales</taxon>
        <taxon>Boseaceae</taxon>
        <taxon>Bosea</taxon>
    </lineage>
</organism>
<keyword evidence="4" id="KW-1185">Reference proteome</keyword>
<name>A0ABY0P7Z6_9HYPH</name>
<comment type="caution">
    <text evidence="3">The sequence shown here is derived from an EMBL/GenBank/DDBJ whole genome shotgun (WGS) entry which is preliminary data.</text>
</comment>
<accession>A0ABY0P7Z6</accession>
<dbReference type="PANTHER" id="PTHR31088:SF9">
    <property type="entry name" value="PHAGE SHOCK PROTEIN A"/>
    <property type="match status" value="1"/>
</dbReference>
<dbReference type="InterPro" id="IPR007157">
    <property type="entry name" value="PspA_VIPP1"/>
</dbReference>
<evidence type="ECO:0000256" key="2">
    <source>
        <dbReference type="SAM" id="Coils"/>
    </source>
</evidence>
<gene>
    <name evidence="3" type="ORF">SAMN05421844_11059</name>
</gene>
<comment type="similarity">
    <text evidence="1">Belongs to the PspA/Vipp/IM30 family.</text>
</comment>
<evidence type="ECO:0000313" key="4">
    <source>
        <dbReference type="Proteomes" id="UP000199468"/>
    </source>
</evidence>
<reference evidence="3 4" key="1">
    <citation type="submission" date="2016-10" db="EMBL/GenBank/DDBJ databases">
        <authorList>
            <person name="Varghese N."/>
            <person name="Submissions S."/>
        </authorList>
    </citation>
    <scope>NUCLEOTIDE SEQUENCE [LARGE SCALE GENOMIC DNA]</scope>
    <source>
        <strain evidence="3 4">DSM 26672</strain>
    </source>
</reference>
<dbReference type="PANTHER" id="PTHR31088">
    <property type="entry name" value="MEMBRANE-ASSOCIATED PROTEIN VIPP1, CHLOROPLASTIC"/>
    <property type="match status" value="1"/>
</dbReference>
<feature type="coiled-coil region" evidence="2">
    <location>
        <begin position="156"/>
        <end position="183"/>
    </location>
</feature>
<evidence type="ECO:0000313" key="3">
    <source>
        <dbReference type="EMBL" id="SDH63744.1"/>
    </source>
</evidence>
<dbReference type="EMBL" id="FNBZ01000010">
    <property type="protein sequence ID" value="SDH63744.1"/>
    <property type="molecule type" value="Genomic_DNA"/>
</dbReference>
<protein>
    <submittedName>
        <fullName evidence="3">Phage shock protein A</fullName>
    </submittedName>
</protein>
<keyword evidence="2" id="KW-0175">Coiled coil</keyword>